<evidence type="ECO:0000259" key="4">
    <source>
        <dbReference type="Pfam" id="PF02230"/>
    </source>
</evidence>
<dbReference type="PANTHER" id="PTHR10655:SF17">
    <property type="entry name" value="LYSOPHOSPHOLIPASE-LIKE PROTEIN 1"/>
    <property type="match status" value="1"/>
</dbReference>
<organism evidence="5 6">
    <name type="scientific">Prorocentrum cordatum</name>
    <dbReference type="NCBI Taxonomy" id="2364126"/>
    <lineage>
        <taxon>Eukaryota</taxon>
        <taxon>Sar</taxon>
        <taxon>Alveolata</taxon>
        <taxon>Dinophyceae</taxon>
        <taxon>Prorocentrales</taxon>
        <taxon>Prorocentraceae</taxon>
        <taxon>Prorocentrum</taxon>
    </lineage>
</organism>
<reference evidence="5" key="1">
    <citation type="submission" date="2023-10" db="EMBL/GenBank/DDBJ databases">
        <authorList>
            <person name="Chen Y."/>
            <person name="Shah S."/>
            <person name="Dougan E. K."/>
            <person name="Thang M."/>
            <person name="Chan C."/>
        </authorList>
    </citation>
    <scope>NUCLEOTIDE SEQUENCE [LARGE SCALE GENOMIC DNA]</scope>
</reference>
<dbReference type="EMBL" id="CAUYUJ010018052">
    <property type="protein sequence ID" value="CAK0880238.1"/>
    <property type="molecule type" value="Genomic_DNA"/>
</dbReference>
<dbReference type="InterPro" id="IPR029058">
    <property type="entry name" value="AB_hydrolase_fold"/>
</dbReference>
<sequence>MNARNMISRSSAKISWIGGGAPLVAPRAPPLARSLRQGRGPRRRSKKSVRTSESLCLCSCLFLSRCSLPQLRAALVALKGPCSSWGSASDEALGFALAWVARLPPLQQRLGFRFQDPSKGGSWSATNLVGYSASPVEGAQAEVQISWRCCTAEFALVQAAAGCFEVQRKLGSQVAACRVERRRRGDPGGPLAEERYTVTAHSRCRLARDKRRKITVETGPLDLLPAVIIRPPSGPQRWTLIYLHGLDESALDNYADRPHFFVDGSVALKVVVPTAPSRELTIFDGWWQQDASDNWYLTKFRAWYDYLTNSDGQKEDTADLESLLATRRALHQLVQREAAELGGRHDRVILGGKSQGCCTSLDAALTCPQALGGFVGVVGHVLGCTPVAPGGPQQATPLHFFHEPQDDVVRWRWAQHSEQRLRAAGFRVHSRRRPDPEDCGHFVQGVEGTWVRTALREICAR</sequence>
<feature type="domain" description="Phospholipase/carboxylesterase/thioesterase" evidence="4">
    <location>
        <begin position="229"/>
        <end position="432"/>
    </location>
</feature>
<evidence type="ECO:0000313" key="6">
    <source>
        <dbReference type="Proteomes" id="UP001189429"/>
    </source>
</evidence>
<feature type="region of interest" description="Disordered" evidence="3">
    <location>
        <begin position="28"/>
        <end position="47"/>
    </location>
</feature>
<keyword evidence="6" id="KW-1185">Reference proteome</keyword>
<dbReference type="InterPro" id="IPR003140">
    <property type="entry name" value="PLipase/COase/thioEstase"/>
</dbReference>
<gene>
    <name evidence="5" type="ORF">PCOR1329_LOCUS63441</name>
</gene>
<name>A0ABN9W5E2_9DINO</name>
<evidence type="ECO:0000256" key="3">
    <source>
        <dbReference type="SAM" id="MobiDB-lite"/>
    </source>
</evidence>
<dbReference type="Proteomes" id="UP001189429">
    <property type="component" value="Unassembled WGS sequence"/>
</dbReference>
<dbReference type="Pfam" id="PF02230">
    <property type="entry name" value="Abhydrolase_2"/>
    <property type="match status" value="1"/>
</dbReference>
<feature type="compositionally biased region" description="Low complexity" evidence="3">
    <location>
        <begin position="28"/>
        <end position="38"/>
    </location>
</feature>
<dbReference type="Gene3D" id="3.40.50.1820">
    <property type="entry name" value="alpha/beta hydrolase"/>
    <property type="match status" value="1"/>
</dbReference>
<evidence type="ECO:0000313" key="5">
    <source>
        <dbReference type="EMBL" id="CAK0880238.1"/>
    </source>
</evidence>
<protein>
    <recommendedName>
        <fullName evidence="4">Phospholipase/carboxylesterase/thioesterase domain-containing protein</fullName>
    </recommendedName>
</protein>
<comment type="caution">
    <text evidence="5">The sequence shown here is derived from an EMBL/GenBank/DDBJ whole genome shotgun (WGS) entry which is preliminary data.</text>
</comment>
<proteinExistence type="inferred from homology"/>
<evidence type="ECO:0000256" key="2">
    <source>
        <dbReference type="ARBA" id="ARBA00022801"/>
    </source>
</evidence>
<keyword evidence="2" id="KW-0378">Hydrolase</keyword>
<evidence type="ECO:0000256" key="1">
    <source>
        <dbReference type="ARBA" id="ARBA00006499"/>
    </source>
</evidence>
<dbReference type="InterPro" id="IPR050565">
    <property type="entry name" value="LYPA1-2/EST-like"/>
</dbReference>
<dbReference type="PANTHER" id="PTHR10655">
    <property type="entry name" value="LYSOPHOSPHOLIPASE-RELATED"/>
    <property type="match status" value="1"/>
</dbReference>
<accession>A0ABN9W5E2</accession>
<comment type="similarity">
    <text evidence="1">Belongs to the AB hydrolase superfamily. AB hydrolase 2 family.</text>
</comment>
<dbReference type="SUPFAM" id="SSF53474">
    <property type="entry name" value="alpha/beta-Hydrolases"/>
    <property type="match status" value="1"/>
</dbReference>